<evidence type="ECO:0000256" key="4">
    <source>
        <dbReference type="ARBA" id="ARBA00023242"/>
    </source>
</evidence>
<feature type="compositionally biased region" description="Polar residues" evidence="5">
    <location>
        <begin position="1"/>
        <end position="10"/>
    </location>
</feature>
<feature type="region of interest" description="Disordered" evidence="5">
    <location>
        <begin position="247"/>
        <end position="362"/>
    </location>
</feature>
<dbReference type="AlphaFoldDB" id="A0A1Q3A9I1"/>
<dbReference type="InterPro" id="IPR035979">
    <property type="entry name" value="RBD_domain_sf"/>
</dbReference>
<dbReference type="SUPFAM" id="SSF54928">
    <property type="entry name" value="RNA-binding domain, RBD"/>
    <property type="match status" value="1"/>
</dbReference>
<feature type="compositionally biased region" description="Basic and acidic residues" evidence="5">
    <location>
        <begin position="34"/>
        <end position="48"/>
    </location>
</feature>
<comment type="subcellular location">
    <subcellularLocation>
        <location evidence="1">Nucleus</location>
    </subcellularLocation>
</comment>
<evidence type="ECO:0000256" key="3">
    <source>
        <dbReference type="ARBA" id="ARBA00023161"/>
    </source>
</evidence>
<dbReference type="GO" id="GO:0005737">
    <property type="term" value="C:cytoplasm"/>
    <property type="evidence" value="ECO:0007669"/>
    <property type="project" value="TreeGrafter"/>
</dbReference>
<evidence type="ECO:0000256" key="1">
    <source>
        <dbReference type="ARBA" id="ARBA00004123"/>
    </source>
</evidence>
<dbReference type="PANTHER" id="PTHR13112:SF0">
    <property type="entry name" value="FI21285P1"/>
    <property type="match status" value="1"/>
</dbReference>
<organism evidence="7 8">
    <name type="scientific">Zygosaccharomyces rouxii</name>
    <dbReference type="NCBI Taxonomy" id="4956"/>
    <lineage>
        <taxon>Eukaryota</taxon>
        <taxon>Fungi</taxon>
        <taxon>Dikarya</taxon>
        <taxon>Ascomycota</taxon>
        <taxon>Saccharomycotina</taxon>
        <taxon>Saccharomycetes</taxon>
        <taxon>Saccharomycetales</taxon>
        <taxon>Saccharomycetaceae</taxon>
        <taxon>Zygosaccharomyces</taxon>
    </lineage>
</organism>
<feature type="compositionally biased region" description="Basic residues" evidence="5">
    <location>
        <begin position="343"/>
        <end position="355"/>
    </location>
</feature>
<feature type="domain" description="UPF3" evidence="6">
    <location>
        <begin position="74"/>
        <end position="238"/>
    </location>
</feature>
<dbReference type="EMBL" id="BDGX01000033">
    <property type="protein sequence ID" value="GAV52233.1"/>
    <property type="molecule type" value="Genomic_DNA"/>
</dbReference>
<evidence type="ECO:0000256" key="2">
    <source>
        <dbReference type="ARBA" id="ARBA00005991"/>
    </source>
</evidence>
<sequence>MSFKENTNMPNMAVDEAQKTVNNPPHRQSKGNGKKTDKKSAEGSDKTAPKSFRRSKARNNNRRRDRGAKRGPPGVKLVLRLLPPTLTKEQFLETLKPVVGDISSWQLLRWYYVQGYYTSKIFAEPVYSRCYFIFSNMDQLNNFAQFVEPLTFVDDKDNSAKAVLKISSYCESYDDDNRKPSRSSEALEGSLDQDIFFQTFLNSMKLMEQSTEYSYADVNLLKPLEKEMNKQKELEVAIQKRSESALVALAGDNKPKKSKKKKKKAQQKEAKEPKPKKNKTKKSKSGAQAGGKVSTASPVASASDGKSGDNSNVVILEAAGKKELQRRKKVQDNDGKPNEKNRPGSKKNSKKSVKLLKKEPQE</sequence>
<dbReference type="PANTHER" id="PTHR13112">
    <property type="entry name" value="UPF3 REGULATOR OF NONSENSE TRANSCRIPTS-LIKE PROTEIN"/>
    <property type="match status" value="1"/>
</dbReference>
<evidence type="ECO:0000256" key="5">
    <source>
        <dbReference type="SAM" id="MobiDB-lite"/>
    </source>
</evidence>
<keyword evidence="4" id="KW-0539">Nucleus</keyword>
<dbReference type="InterPro" id="IPR012677">
    <property type="entry name" value="Nucleotide-bd_a/b_plait_sf"/>
</dbReference>
<dbReference type="GO" id="GO:0003729">
    <property type="term" value="F:mRNA binding"/>
    <property type="evidence" value="ECO:0007669"/>
    <property type="project" value="TreeGrafter"/>
</dbReference>
<feature type="compositionally biased region" description="Basic and acidic residues" evidence="5">
    <location>
        <begin position="266"/>
        <end position="275"/>
    </location>
</feature>
<dbReference type="CDD" id="cd12455">
    <property type="entry name" value="RRM_like_Smg4_UPF3"/>
    <property type="match status" value="1"/>
</dbReference>
<feature type="compositionally biased region" description="Basic residues" evidence="5">
    <location>
        <begin position="51"/>
        <end position="69"/>
    </location>
</feature>
<name>A0A1Q3A9I1_ZYGRO</name>
<dbReference type="Proteomes" id="UP000187013">
    <property type="component" value="Unassembled WGS sequence"/>
</dbReference>
<evidence type="ECO:0000313" key="8">
    <source>
        <dbReference type="Proteomes" id="UP000187013"/>
    </source>
</evidence>
<comment type="similarity">
    <text evidence="2">Belongs to the RENT3 family.</text>
</comment>
<dbReference type="GO" id="GO:0000184">
    <property type="term" value="P:nuclear-transcribed mRNA catabolic process, nonsense-mediated decay"/>
    <property type="evidence" value="ECO:0007669"/>
    <property type="project" value="UniProtKB-KW"/>
</dbReference>
<evidence type="ECO:0000259" key="6">
    <source>
        <dbReference type="Pfam" id="PF03467"/>
    </source>
</evidence>
<feature type="compositionally biased region" description="Basic residues" evidence="5">
    <location>
        <begin position="256"/>
        <end position="265"/>
    </location>
</feature>
<reference evidence="7 8" key="1">
    <citation type="submission" date="2016-08" db="EMBL/GenBank/DDBJ databases">
        <title>Draft genome sequence of allopolyploid Zygosaccharomyces rouxii.</title>
        <authorList>
            <person name="Watanabe J."/>
            <person name="Uehara K."/>
            <person name="Mogi Y."/>
            <person name="Tsukioka Y."/>
        </authorList>
    </citation>
    <scope>NUCLEOTIDE SEQUENCE [LARGE SCALE GENOMIC DNA]</scope>
    <source>
        <strain evidence="7 8">NBRC 110957</strain>
    </source>
</reference>
<evidence type="ECO:0000313" key="7">
    <source>
        <dbReference type="EMBL" id="GAV52233.1"/>
    </source>
</evidence>
<dbReference type="InterPro" id="IPR005120">
    <property type="entry name" value="UPF3_dom"/>
</dbReference>
<dbReference type="Pfam" id="PF03467">
    <property type="entry name" value="Smg4_UPF3"/>
    <property type="match status" value="1"/>
</dbReference>
<dbReference type="GO" id="GO:0005730">
    <property type="term" value="C:nucleolus"/>
    <property type="evidence" value="ECO:0007669"/>
    <property type="project" value="TreeGrafter"/>
</dbReference>
<feature type="compositionally biased region" description="Low complexity" evidence="5">
    <location>
        <begin position="285"/>
        <end position="294"/>
    </location>
</feature>
<dbReference type="OrthoDB" id="18087at2759"/>
<feature type="region of interest" description="Disordered" evidence="5">
    <location>
        <begin position="1"/>
        <end position="74"/>
    </location>
</feature>
<dbReference type="Gene3D" id="3.30.70.330">
    <property type="match status" value="1"/>
</dbReference>
<dbReference type="GO" id="GO:0045727">
    <property type="term" value="P:positive regulation of translation"/>
    <property type="evidence" value="ECO:0007669"/>
    <property type="project" value="TreeGrafter"/>
</dbReference>
<keyword evidence="3" id="KW-0866">Nonsense-mediated mRNA decay</keyword>
<feature type="compositionally biased region" description="Basic and acidic residues" evidence="5">
    <location>
        <begin position="330"/>
        <end position="342"/>
    </location>
</feature>
<comment type="caution">
    <text evidence="7">The sequence shown here is derived from an EMBL/GenBank/DDBJ whole genome shotgun (WGS) entry which is preliminary data.</text>
</comment>
<proteinExistence type="inferred from homology"/>
<accession>A0A1Q3A9I1</accession>
<gene>
    <name evidence="7" type="ORF">ZYGR_0AG02240</name>
</gene>
<dbReference type="InterPro" id="IPR039722">
    <property type="entry name" value="Upf3"/>
</dbReference>
<protein>
    <recommendedName>
        <fullName evidence="6">UPF3 domain-containing protein</fullName>
    </recommendedName>
</protein>